<name>A0AAV3NQE9_LITER</name>
<dbReference type="AlphaFoldDB" id="A0AAV3NQE9"/>
<organism evidence="2 3">
    <name type="scientific">Lithospermum erythrorhizon</name>
    <name type="common">Purple gromwell</name>
    <name type="synonym">Lithospermum officinale var. erythrorhizon</name>
    <dbReference type="NCBI Taxonomy" id="34254"/>
    <lineage>
        <taxon>Eukaryota</taxon>
        <taxon>Viridiplantae</taxon>
        <taxon>Streptophyta</taxon>
        <taxon>Embryophyta</taxon>
        <taxon>Tracheophyta</taxon>
        <taxon>Spermatophyta</taxon>
        <taxon>Magnoliopsida</taxon>
        <taxon>eudicotyledons</taxon>
        <taxon>Gunneridae</taxon>
        <taxon>Pentapetalae</taxon>
        <taxon>asterids</taxon>
        <taxon>lamiids</taxon>
        <taxon>Boraginales</taxon>
        <taxon>Boraginaceae</taxon>
        <taxon>Boraginoideae</taxon>
        <taxon>Lithospermeae</taxon>
        <taxon>Lithospermum</taxon>
    </lineage>
</organism>
<proteinExistence type="predicted"/>
<dbReference type="EMBL" id="BAABME010000257">
    <property type="protein sequence ID" value="GAA0141203.1"/>
    <property type="molecule type" value="Genomic_DNA"/>
</dbReference>
<protein>
    <submittedName>
        <fullName evidence="2">Uncharacterized protein</fullName>
    </submittedName>
</protein>
<evidence type="ECO:0000256" key="1">
    <source>
        <dbReference type="SAM" id="MobiDB-lite"/>
    </source>
</evidence>
<reference evidence="2 3" key="1">
    <citation type="submission" date="2024-01" db="EMBL/GenBank/DDBJ databases">
        <title>The complete chloroplast genome sequence of Lithospermum erythrorhizon: insights into the phylogenetic relationship among Boraginaceae species and the maternal lineages of purple gromwells.</title>
        <authorList>
            <person name="Okada T."/>
            <person name="Watanabe K."/>
        </authorList>
    </citation>
    <scope>NUCLEOTIDE SEQUENCE [LARGE SCALE GENOMIC DNA]</scope>
</reference>
<sequence length="116" mass="13494">MNSKVTPPRRSCYIYPLSQYFFTRQDIKVIKSNQKFPQNPPFRIPYFAMSALVDIWSSELSKQRKKSSTEVEEEAKSKTESISSSQKLNSWVRVMKFKLPKMDEASVSMLVQSFSP</sequence>
<feature type="region of interest" description="Disordered" evidence="1">
    <location>
        <begin position="63"/>
        <end position="86"/>
    </location>
</feature>
<accession>A0AAV3NQE9</accession>
<evidence type="ECO:0000313" key="3">
    <source>
        <dbReference type="Proteomes" id="UP001454036"/>
    </source>
</evidence>
<dbReference type="Proteomes" id="UP001454036">
    <property type="component" value="Unassembled WGS sequence"/>
</dbReference>
<keyword evidence="3" id="KW-1185">Reference proteome</keyword>
<evidence type="ECO:0000313" key="2">
    <source>
        <dbReference type="EMBL" id="GAA0141203.1"/>
    </source>
</evidence>
<gene>
    <name evidence="2" type="ORF">LIER_02401</name>
</gene>
<comment type="caution">
    <text evidence="2">The sequence shown here is derived from an EMBL/GenBank/DDBJ whole genome shotgun (WGS) entry which is preliminary data.</text>
</comment>